<keyword evidence="7" id="KW-0012">Acyltransferase</keyword>
<gene>
    <name evidence="9" type="ORF">IAA61_04455</name>
</gene>
<evidence type="ECO:0000256" key="4">
    <source>
        <dbReference type="ARBA" id="ARBA00022692"/>
    </source>
</evidence>
<organism evidence="9 10">
    <name type="scientific">Candidatus Ornithomonoglobus merdipullorum</name>
    <dbReference type="NCBI Taxonomy" id="2840895"/>
    <lineage>
        <taxon>Bacteria</taxon>
        <taxon>Bacillati</taxon>
        <taxon>Bacillota</taxon>
        <taxon>Clostridia</taxon>
        <taxon>Candidatus Ornithomonoglobus</taxon>
    </lineage>
</organism>
<evidence type="ECO:0000256" key="3">
    <source>
        <dbReference type="ARBA" id="ARBA00022475"/>
    </source>
</evidence>
<proteinExistence type="inferred from homology"/>
<dbReference type="PIRSF" id="PIRSF500217">
    <property type="entry name" value="AlgI"/>
    <property type="match status" value="1"/>
</dbReference>
<keyword evidence="5 8" id="KW-1133">Transmembrane helix</keyword>
<dbReference type="PANTHER" id="PTHR13285">
    <property type="entry name" value="ACYLTRANSFERASE"/>
    <property type="match status" value="1"/>
</dbReference>
<evidence type="ECO:0000256" key="6">
    <source>
        <dbReference type="ARBA" id="ARBA00023136"/>
    </source>
</evidence>
<feature type="transmembrane region" description="Helical" evidence="8">
    <location>
        <begin position="37"/>
        <end position="61"/>
    </location>
</feature>
<feature type="transmembrane region" description="Helical" evidence="8">
    <location>
        <begin position="394"/>
        <end position="416"/>
    </location>
</feature>
<dbReference type="InterPro" id="IPR024194">
    <property type="entry name" value="Ac/AlaTfrase_AlgI/DltB"/>
</dbReference>
<dbReference type="GO" id="GO:0016746">
    <property type="term" value="F:acyltransferase activity"/>
    <property type="evidence" value="ECO:0007669"/>
    <property type="project" value="UniProtKB-KW"/>
</dbReference>
<dbReference type="PIRSF" id="PIRSF016636">
    <property type="entry name" value="AlgI_DltB"/>
    <property type="match status" value="1"/>
</dbReference>
<keyword evidence="3 7" id="KW-1003">Cell membrane</keyword>
<dbReference type="InterPro" id="IPR028362">
    <property type="entry name" value="AlgI"/>
</dbReference>
<keyword evidence="6 7" id="KW-0472">Membrane</keyword>
<name>A0A9D1SEE2_9FIRM</name>
<dbReference type="Proteomes" id="UP000824109">
    <property type="component" value="Unassembled WGS sequence"/>
</dbReference>
<dbReference type="Pfam" id="PF03062">
    <property type="entry name" value="MBOAT"/>
    <property type="match status" value="1"/>
</dbReference>
<reference evidence="9" key="1">
    <citation type="submission" date="2020-10" db="EMBL/GenBank/DDBJ databases">
        <authorList>
            <person name="Gilroy R."/>
        </authorList>
    </citation>
    <scope>NUCLEOTIDE SEQUENCE</scope>
    <source>
        <strain evidence="9">USAMLcec3-3695</strain>
    </source>
</reference>
<feature type="transmembrane region" description="Helical" evidence="8">
    <location>
        <begin position="299"/>
        <end position="316"/>
    </location>
</feature>
<reference evidence="9" key="2">
    <citation type="journal article" date="2021" name="PeerJ">
        <title>Extensive microbial diversity within the chicken gut microbiome revealed by metagenomics and culture.</title>
        <authorList>
            <person name="Gilroy R."/>
            <person name="Ravi A."/>
            <person name="Getino M."/>
            <person name="Pursley I."/>
            <person name="Horton D.L."/>
            <person name="Alikhan N.F."/>
            <person name="Baker D."/>
            <person name="Gharbi K."/>
            <person name="Hall N."/>
            <person name="Watson M."/>
            <person name="Adriaenssens E.M."/>
            <person name="Foster-Nyarko E."/>
            <person name="Jarju S."/>
            <person name="Secka A."/>
            <person name="Antonio M."/>
            <person name="Oren A."/>
            <person name="Chaudhuri R.R."/>
            <person name="La Ragione R."/>
            <person name="Hildebrand F."/>
            <person name="Pallen M.J."/>
        </authorList>
    </citation>
    <scope>NUCLEOTIDE SEQUENCE</scope>
    <source>
        <strain evidence="9">USAMLcec3-3695</strain>
    </source>
</reference>
<evidence type="ECO:0000313" key="9">
    <source>
        <dbReference type="EMBL" id="HIU57051.1"/>
    </source>
</evidence>
<dbReference type="InterPro" id="IPR004299">
    <property type="entry name" value="MBOAT_fam"/>
</dbReference>
<keyword evidence="7" id="KW-0808">Transferase</keyword>
<evidence type="ECO:0000256" key="7">
    <source>
        <dbReference type="PIRNR" id="PIRNR016636"/>
    </source>
</evidence>
<feature type="transmembrane region" description="Helical" evidence="8">
    <location>
        <begin position="73"/>
        <end position="91"/>
    </location>
</feature>
<evidence type="ECO:0000256" key="2">
    <source>
        <dbReference type="ARBA" id="ARBA00010323"/>
    </source>
</evidence>
<evidence type="ECO:0000256" key="5">
    <source>
        <dbReference type="ARBA" id="ARBA00022989"/>
    </source>
</evidence>
<dbReference type="InterPro" id="IPR051085">
    <property type="entry name" value="MB_O-acyltransferase"/>
</dbReference>
<dbReference type="PANTHER" id="PTHR13285:SF18">
    <property type="entry name" value="PROTEIN-CYSTEINE N-PALMITOYLTRANSFERASE RASP"/>
    <property type="match status" value="1"/>
</dbReference>
<evidence type="ECO:0000256" key="1">
    <source>
        <dbReference type="ARBA" id="ARBA00004651"/>
    </source>
</evidence>
<dbReference type="GO" id="GO:0042121">
    <property type="term" value="P:alginic acid biosynthetic process"/>
    <property type="evidence" value="ECO:0007669"/>
    <property type="project" value="InterPro"/>
</dbReference>
<feature type="transmembrane region" description="Helical" evidence="8">
    <location>
        <begin position="347"/>
        <end position="366"/>
    </location>
</feature>
<evidence type="ECO:0000313" key="10">
    <source>
        <dbReference type="Proteomes" id="UP000824109"/>
    </source>
</evidence>
<dbReference type="GO" id="GO:0005886">
    <property type="term" value="C:plasma membrane"/>
    <property type="evidence" value="ECO:0007669"/>
    <property type="project" value="UniProtKB-SubCell"/>
</dbReference>
<comment type="subcellular location">
    <subcellularLocation>
        <location evidence="1">Cell membrane</location>
        <topology evidence="1">Multi-pass membrane protein</topology>
    </subcellularLocation>
</comment>
<evidence type="ECO:0000256" key="8">
    <source>
        <dbReference type="SAM" id="Phobius"/>
    </source>
</evidence>
<dbReference type="AlphaFoldDB" id="A0A9D1SEE2"/>
<keyword evidence="4 8" id="KW-0812">Transmembrane</keyword>
<dbReference type="EMBL" id="DVNB01000048">
    <property type="protein sequence ID" value="HIU57051.1"/>
    <property type="molecule type" value="Genomic_DNA"/>
</dbReference>
<protein>
    <submittedName>
        <fullName evidence="9">MBOAT family protein</fullName>
    </submittedName>
</protein>
<accession>A0A9D1SEE2</accession>
<feature type="transmembrane region" description="Helical" evidence="8">
    <location>
        <begin position="428"/>
        <end position="448"/>
    </location>
</feature>
<feature type="transmembrane region" description="Helical" evidence="8">
    <location>
        <begin position="103"/>
        <end position="123"/>
    </location>
</feature>
<comment type="caution">
    <text evidence="9">The sequence shown here is derived from an EMBL/GenBank/DDBJ whole genome shotgun (WGS) entry which is preliminary data.</text>
</comment>
<sequence>MVFSSMVFLFYFLPLVLLVYYIAPAKAKNPILFVAGLVFYAWGEPGYVLLLLFSAVFNYASGLFIEKTDRKRAAIVINAAVNIGILVYFKYTGFLIGTAGNMFGFSAPSLNIALPIGISFYTFKALSYTIDVYRGNVRAERGFIEFGLYLAMFQQLTAGPIERYVNVRKQLHRRRVSGRMFLNGAARFCAGMCKKVLISDTIGVVWTTVSGSELSGLSAAMAWLGIAAYTFQIYFDFSGYSDMAIGLGSMFGFKTLENFKYPYISRSITEFWRRWHISLGTWFREYVYIPLGGNRVGRWRWYINILIVWMLTGLWHGASWNFVLWGLFYAALLVIEKMFLLDRLKKIGGFACIYTIFFVMIGWVLFSVEDVSGIWSYLCAMFNFGHLGFGESEFLYTFISYFWLFVAAAVIGSGMPKRIYDRLIPKRFVWIKYIAAALGLVLCTAYMADGTFNSFLYFKF</sequence>
<comment type="similarity">
    <text evidence="2 7">Belongs to the membrane-bound acyltransferase family.</text>
</comment>